<gene>
    <name evidence="1" type="ORF">HNQ53_003057</name>
</gene>
<dbReference type="Proteomes" id="UP000563601">
    <property type="component" value="Unassembled WGS sequence"/>
</dbReference>
<dbReference type="AlphaFoldDB" id="A0AA89TMX9"/>
<comment type="caution">
    <text evidence="1">The sequence shown here is derived from an EMBL/GenBank/DDBJ whole genome shotgun (WGS) entry which is preliminary data.</text>
</comment>
<reference evidence="1 2" key="1">
    <citation type="submission" date="2020-08" db="EMBL/GenBank/DDBJ databases">
        <title>Genomic Encyclopedia of Type Strains, Phase IV (KMG-IV): sequencing the most valuable type-strain genomes for metagenomic binning, comparative biology and taxonomic classification.</title>
        <authorList>
            <person name="Goeker M."/>
        </authorList>
    </citation>
    <scope>NUCLEOTIDE SEQUENCE [LARGE SCALE GENOMIC DNA]</scope>
    <source>
        <strain evidence="1 2">DSM 11525</strain>
    </source>
</reference>
<name>A0AA89TMX9_9GAMM</name>
<dbReference type="EMBL" id="JACHHR010000004">
    <property type="protein sequence ID" value="MBB5212816.1"/>
    <property type="molecule type" value="Genomic_DNA"/>
</dbReference>
<evidence type="ECO:0000313" key="2">
    <source>
        <dbReference type="Proteomes" id="UP000563601"/>
    </source>
</evidence>
<accession>A0AA89TMX9</accession>
<evidence type="ECO:0000313" key="1">
    <source>
        <dbReference type="EMBL" id="MBB5212816.1"/>
    </source>
</evidence>
<proteinExistence type="predicted"/>
<protein>
    <submittedName>
        <fullName evidence="1">Uncharacterized protein</fullName>
    </submittedName>
</protein>
<organism evidence="1 2">
    <name type="scientific">Microbulbifer hydrolyticus</name>
    <dbReference type="NCBI Taxonomy" id="48074"/>
    <lineage>
        <taxon>Bacteria</taxon>
        <taxon>Pseudomonadati</taxon>
        <taxon>Pseudomonadota</taxon>
        <taxon>Gammaproteobacteria</taxon>
        <taxon>Cellvibrionales</taxon>
        <taxon>Microbulbiferaceae</taxon>
        <taxon>Microbulbifer</taxon>
    </lineage>
</organism>
<sequence>MRAADGNIHKQGKSMGLSQAARSALRTTVTTAICLLVCNSAADSKQGLVKNRGVEVWIN</sequence>